<keyword evidence="3" id="KW-0456">Lyase</keyword>
<accession>A0A1H1ZC24</accession>
<feature type="domain" description="VOC" evidence="2">
    <location>
        <begin position="1"/>
        <end position="122"/>
    </location>
</feature>
<dbReference type="STRING" id="630515.SAMN04489812_5126"/>
<proteinExistence type="predicted"/>
<dbReference type="PROSITE" id="PS51819">
    <property type="entry name" value="VOC"/>
    <property type="match status" value="1"/>
</dbReference>
<dbReference type="AlphaFoldDB" id="A0A1H1ZC24"/>
<organism evidence="3 4">
    <name type="scientific">Microlunatus soli</name>
    <dbReference type="NCBI Taxonomy" id="630515"/>
    <lineage>
        <taxon>Bacteria</taxon>
        <taxon>Bacillati</taxon>
        <taxon>Actinomycetota</taxon>
        <taxon>Actinomycetes</taxon>
        <taxon>Propionibacteriales</taxon>
        <taxon>Propionibacteriaceae</taxon>
        <taxon>Microlunatus</taxon>
    </lineage>
</organism>
<dbReference type="GO" id="GO:0046872">
    <property type="term" value="F:metal ion binding"/>
    <property type="evidence" value="ECO:0007669"/>
    <property type="project" value="UniProtKB-KW"/>
</dbReference>
<dbReference type="OrthoDB" id="115162at2"/>
<keyword evidence="4" id="KW-1185">Reference proteome</keyword>
<dbReference type="PANTHER" id="PTHR43048:SF3">
    <property type="entry name" value="METHYLMALONYL-COA EPIMERASE, MITOCHONDRIAL"/>
    <property type="match status" value="1"/>
</dbReference>
<dbReference type="RefSeq" id="WP_091533135.1">
    <property type="nucleotide sequence ID" value="NZ_LT629772.1"/>
</dbReference>
<dbReference type="SUPFAM" id="SSF54593">
    <property type="entry name" value="Glyoxalase/Bleomycin resistance protein/Dihydroxybiphenyl dioxygenase"/>
    <property type="match status" value="1"/>
</dbReference>
<sequence length="136" mass="14714">MKTILVSYRVSDRDRSLTFYTTLGYLEVGRVDVETAELVMLRLPDESSVSLELVCRPSGGPISGESGFDHLAIEVDDLVRTRARLVAGGLKPTPIGHPGGPDGPTTCFVTDPDGYRIELVQWPDGSKGGMTEADFD</sequence>
<dbReference type="Proteomes" id="UP000199103">
    <property type="component" value="Chromosome I"/>
</dbReference>
<dbReference type="InterPro" id="IPR037523">
    <property type="entry name" value="VOC_core"/>
</dbReference>
<dbReference type="GO" id="GO:0046491">
    <property type="term" value="P:L-methylmalonyl-CoA metabolic process"/>
    <property type="evidence" value="ECO:0007669"/>
    <property type="project" value="TreeGrafter"/>
</dbReference>
<evidence type="ECO:0000256" key="1">
    <source>
        <dbReference type="ARBA" id="ARBA00022723"/>
    </source>
</evidence>
<dbReference type="Pfam" id="PF00903">
    <property type="entry name" value="Glyoxalase"/>
    <property type="match status" value="1"/>
</dbReference>
<dbReference type="GO" id="GO:0004493">
    <property type="term" value="F:methylmalonyl-CoA epimerase activity"/>
    <property type="evidence" value="ECO:0007669"/>
    <property type="project" value="TreeGrafter"/>
</dbReference>
<name>A0A1H1ZC24_9ACTN</name>
<dbReference type="CDD" id="cd06587">
    <property type="entry name" value="VOC"/>
    <property type="match status" value="1"/>
</dbReference>
<protein>
    <submittedName>
        <fullName evidence="3">Lactoylglutathione lyase</fullName>
    </submittedName>
</protein>
<keyword evidence="1" id="KW-0479">Metal-binding</keyword>
<reference evidence="3 4" key="1">
    <citation type="submission" date="2016-10" db="EMBL/GenBank/DDBJ databases">
        <authorList>
            <person name="de Groot N.N."/>
        </authorList>
    </citation>
    <scope>NUCLEOTIDE SEQUENCE [LARGE SCALE GENOMIC DNA]</scope>
    <source>
        <strain evidence="3 4">DSM 21800</strain>
    </source>
</reference>
<dbReference type="InterPro" id="IPR004360">
    <property type="entry name" value="Glyas_Fos-R_dOase_dom"/>
</dbReference>
<dbReference type="InterPro" id="IPR051785">
    <property type="entry name" value="MMCE/EMCE_epimerase"/>
</dbReference>
<evidence type="ECO:0000259" key="2">
    <source>
        <dbReference type="PROSITE" id="PS51819"/>
    </source>
</evidence>
<dbReference type="InterPro" id="IPR029068">
    <property type="entry name" value="Glyas_Bleomycin-R_OHBP_Dase"/>
</dbReference>
<dbReference type="EMBL" id="LT629772">
    <property type="protein sequence ID" value="SDT31274.1"/>
    <property type="molecule type" value="Genomic_DNA"/>
</dbReference>
<evidence type="ECO:0000313" key="4">
    <source>
        <dbReference type="Proteomes" id="UP000199103"/>
    </source>
</evidence>
<evidence type="ECO:0000313" key="3">
    <source>
        <dbReference type="EMBL" id="SDT31274.1"/>
    </source>
</evidence>
<dbReference type="PANTHER" id="PTHR43048">
    <property type="entry name" value="METHYLMALONYL-COA EPIMERASE"/>
    <property type="match status" value="1"/>
</dbReference>
<dbReference type="Gene3D" id="3.10.180.10">
    <property type="entry name" value="2,3-Dihydroxybiphenyl 1,2-Dioxygenase, domain 1"/>
    <property type="match status" value="1"/>
</dbReference>
<gene>
    <name evidence="3" type="ORF">SAMN04489812_5126</name>
</gene>
<dbReference type="GO" id="GO:0016829">
    <property type="term" value="F:lyase activity"/>
    <property type="evidence" value="ECO:0007669"/>
    <property type="project" value="UniProtKB-KW"/>
</dbReference>